<keyword evidence="1" id="KW-0548">Nucleotidyltransferase</keyword>
<dbReference type="OrthoDB" id="412981at2759"/>
<accession>A0A4C1V847</accession>
<gene>
    <name evidence="1" type="ORF">EVAR_23261_1</name>
</gene>
<dbReference type="EMBL" id="BGZK01000281">
    <property type="protein sequence ID" value="GBP33915.1"/>
    <property type="molecule type" value="Genomic_DNA"/>
</dbReference>
<dbReference type="STRING" id="151549.A0A4C1V847"/>
<evidence type="ECO:0000313" key="2">
    <source>
        <dbReference type="Proteomes" id="UP000299102"/>
    </source>
</evidence>
<organism evidence="1 2">
    <name type="scientific">Eumeta variegata</name>
    <name type="common">Bagworm moth</name>
    <name type="synonym">Eumeta japonica</name>
    <dbReference type="NCBI Taxonomy" id="151549"/>
    <lineage>
        <taxon>Eukaryota</taxon>
        <taxon>Metazoa</taxon>
        <taxon>Ecdysozoa</taxon>
        <taxon>Arthropoda</taxon>
        <taxon>Hexapoda</taxon>
        <taxon>Insecta</taxon>
        <taxon>Pterygota</taxon>
        <taxon>Neoptera</taxon>
        <taxon>Endopterygota</taxon>
        <taxon>Lepidoptera</taxon>
        <taxon>Glossata</taxon>
        <taxon>Ditrysia</taxon>
        <taxon>Tineoidea</taxon>
        <taxon>Psychidae</taxon>
        <taxon>Oiketicinae</taxon>
        <taxon>Eumeta</taxon>
    </lineage>
</organism>
<proteinExistence type="predicted"/>
<reference evidence="1 2" key="1">
    <citation type="journal article" date="2019" name="Commun. Biol.">
        <title>The bagworm genome reveals a unique fibroin gene that provides high tensile strength.</title>
        <authorList>
            <person name="Kono N."/>
            <person name="Nakamura H."/>
            <person name="Ohtoshi R."/>
            <person name="Tomita M."/>
            <person name="Numata K."/>
            <person name="Arakawa K."/>
        </authorList>
    </citation>
    <scope>NUCLEOTIDE SEQUENCE [LARGE SCALE GENOMIC DNA]</scope>
</reference>
<dbReference type="AlphaFoldDB" id="A0A4C1V847"/>
<keyword evidence="1" id="KW-0808">Transferase</keyword>
<dbReference type="GO" id="GO:0003964">
    <property type="term" value="F:RNA-directed DNA polymerase activity"/>
    <property type="evidence" value="ECO:0007669"/>
    <property type="project" value="UniProtKB-KW"/>
</dbReference>
<comment type="caution">
    <text evidence="1">The sequence shown here is derived from an EMBL/GenBank/DDBJ whole genome shotgun (WGS) entry which is preliminary data.</text>
</comment>
<keyword evidence="2" id="KW-1185">Reference proteome</keyword>
<keyword evidence="1" id="KW-0695">RNA-directed DNA polymerase</keyword>
<sequence length="227" mass="25777">MGNGNRRAGENLKNLNRLRCELTKASTPIYPIANRVGVRWSPHLPPPSRRSISIPSELHKIVLRLAKTKAPGPDSISTAALRHLPRRAMVAMNRVFKGIVRTSHFLETWKRGENIEVHINTIQKAGKEPHKPENLRLITLLSPVAKTFESDLLRKLRPFLSSRQEQYGFRSGHSTALQLIRVLHYLASEKNCGRYTVAVLFDIEKPLIGCGTMAFSTNYWLPHCHQH</sequence>
<dbReference type="PANTHER" id="PTHR19446">
    <property type="entry name" value="REVERSE TRANSCRIPTASES"/>
    <property type="match status" value="1"/>
</dbReference>
<protein>
    <submittedName>
        <fullName evidence="1">Probable RNA-directed DNA polymerase from transposon X-element</fullName>
    </submittedName>
</protein>
<name>A0A4C1V847_EUMVA</name>
<evidence type="ECO:0000313" key="1">
    <source>
        <dbReference type="EMBL" id="GBP33915.1"/>
    </source>
</evidence>
<dbReference type="Proteomes" id="UP000299102">
    <property type="component" value="Unassembled WGS sequence"/>
</dbReference>